<reference evidence="2" key="1">
    <citation type="journal article" date="2020" name="mSystems">
        <title>Genome- and Community-Level Interaction Insights into Carbon Utilization and Element Cycling Functions of Hydrothermarchaeota in Hydrothermal Sediment.</title>
        <authorList>
            <person name="Zhou Z."/>
            <person name="Liu Y."/>
            <person name="Xu W."/>
            <person name="Pan J."/>
            <person name="Luo Z.H."/>
            <person name="Li M."/>
        </authorList>
    </citation>
    <scope>NUCLEOTIDE SEQUENCE [LARGE SCALE GENOMIC DNA]</scope>
    <source>
        <strain evidence="2">SpSt-1125</strain>
    </source>
</reference>
<proteinExistence type="predicted"/>
<sequence length="77" mass="8874">MEMVKTLDKQGRLVLPKGWRDRYARKGLVLLRVEGSRIVVEPFELPDLTQFFDSVEVDVRADLADWKAVKGELLEVC</sequence>
<name>A0A7J3X4J5_THEPE</name>
<accession>A0A7J3X4J5</accession>
<dbReference type="SUPFAM" id="SSF89447">
    <property type="entry name" value="AbrB/MazE/MraZ-like"/>
    <property type="match status" value="1"/>
</dbReference>
<gene>
    <name evidence="2" type="ORF">ENM88_00110</name>
</gene>
<comment type="caution">
    <text evidence="2">The sequence shown here is derived from an EMBL/GenBank/DDBJ whole genome shotgun (WGS) entry which is preliminary data.</text>
</comment>
<dbReference type="AlphaFoldDB" id="A0A7J3X4J5"/>
<dbReference type="InterPro" id="IPR037914">
    <property type="entry name" value="SpoVT-AbrB_sf"/>
</dbReference>
<keyword evidence="2" id="KW-0238">DNA-binding</keyword>
<dbReference type="GO" id="GO:0003677">
    <property type="term" value="F:DNA binding"/>
    <property type="evidence" value="ECO:0007669"/>
    <property type="project" value="UniProtKB-KW"/>
</dbReference>
<dbReference type="EMBL" id="DRZM01000006">
    <property type="protein sequence ID" value="HHP04138.1"/>
    <property type="molecule type" value="Genomic_DNA"/>
</dbReference>
<evidence type="ECO:0000313" key="2">
    <source>
        <dbReference type="EMBL" id="HHP04138.1"/>
    </source>
</evidence>
<dbReference type="InterPro" id="IPR007159">
    <property type="entry name" value="SpoVT-AbrB_dom"/>
</dbReference>
<dbReference type="PROSITE" id="PS51740">
    <property type="entry name" value="SPOVT_ABRB"/>
    <property type="match status" value="1"/>
</dbReference>
<organism evidence="2">
    <name type="scientific">Thermofilum pendens</name>
    <dbReference type="NCBI Taxonomy" id="2269"/>
    <lineage>
        <taxon>Archaea</taxon>
        <taxon>Thermoproteota</taxon>
        <taxon>Thermoprotei</taxon>
        <taxon>Thermofilales</taxon>
        <taxon>Thermofilaceae</taxon>
        <taxon>Thermofilum</taxon>
    </lineage>
</organism>
<protein>
    <submittedName>
        <fullName evidence="2">AbrB/MazE/SpoVT family DNA-binding domain-containing protein</fullName>
    </submittedName>
</protein>
<evidence type="ECO:0000259" key="1">
    <source>
        <dbReference type="PROSITE" id="PS51740"/>
    </source>
</evidence>
<feature type="domain" description="SpoVT-AbrB" evidence="1">
    <location>
        <begin position="2"/>
        <end position="45"/>
    </location>
</feature>